<dbReference type="Proteomes" id="UP000239001">
    <property type="component" value="Unassembled WGS sequence"/>
</dbReference>
<dbReference type="AlphaFoldDB" id="A0A2T1LW74"/>
<reference evidence="1 2" key="2">
    <citation type="submission" date="2018-03" db="EMBL/GenBank/DDBJ databases">
        <authorList>
            <person name="Keele B.F."/>
        </authorList>
    </citation>
    <scope>NUCLEOTIDE SEQUENCE [LARGE SCALE GENOMIC DNA]</scope>
    <source>
        <strain evidence="1 2">CCALA 016</strain>
    </source>
</reference>
<evidence type="ECO:0000313" key="1">
    <source>
        <dbReference type="EMBL" id="PSF36150.1"/>
    </source>
</evidence>
<evidence type="ECO:0000313" key="2">
    <source>
        <dbReference type="Proteomes" id="UP000239001"/>
    </source>
</evidence>
<proteinExistence type="predicted"/>
<organism evidence="1 2">
    <name type="scientific">Aphanothece hegewaldii CCALA 016</name>
    <dbReference type="NCBI Taxonomy" id="2107694"/>
    <lineage>
        <taxon>Bacteria</taxon>
        <taxon>Bacillati</taxon>
        <taxon>Cyanobacteriota</taxon>
        <taxon>Cyanophyceae</taxon>
        <taxon>Oscillatoriophycideae</taxon>
        <taxon>Chroococcales</taxon>
        <taxon>Aphanothecaceae</taxon>
        <taxon>Aphanothece</taxon>
    </lineage>
</organism>
<dbReference type="EMBL" id="PXOH01000015">
    <property type="protein sequence ID" value="PSF36150.1"/>
    <property type="molecule type" value="Genomic_DNA"/>
</dbReference>
<comment type="caution">
    <text evidence="1">The sequence shown here is derived from an EMBL/GenBank/DDBJ whole genome shotgun (WGS) entry which is preliminary data.</text>
</comment>
<protein>
    <submittedName>
        <fullName evidence="1">Uncharacterized protein</fullName>
    </submittedName>
</protein>
<sequence length="70" mass="8097">MMSYAIIRIQAIQKELELLQKNLADELQGTQKPTQLQGLWKDIDISDDDIEEAQQAVFRTAYEKEDVIES</sequence>
<accession>A0A2T1LW74</accession>
<gene>
    <name evidence="1" type="ORF">C7H19_14220</name>
</gene>
<keyword evidence="2" id="KW-1185">Reference proteome</keyword>
<reference evidence="1 2" key="1">
    <citation type="submission" date="2018-03" db="EMBL/GenBank/DDBJ databases">
        <title>The ancient ancestry and fast evolution of plastids.</title>
        <authorList>
            <person name="Moore K.R."/>
            <person name="Magnabosco C."/>
            <person name="Momper L."/>
            <person name="Gold D.A."/>
            <person name="Bosak T."/>
            <person name="Fournier G.P."/>
        </authorList>
    </citation>
    <scope>NUCLEOTIDE SEQUENCE [LARGE SCALE GENOMIC DNA]</scope>
    <source>
        <strain evidence="1 2">CCALA 016</strain>
    </source>
</reference>
<name>A0A2T1LW74_9CHRO</name>